<dbReference type="PRINTS" id="PR00368">
    <property type="entry name" value="FADPNR"/>
</dbReference>
<dbReference type="PANTHER" id="PTHR43557:SF2">
    <property type="entry name" value="RIESKE DOMAIN-CONTAINING PROTEIN-RELATED"/>
    <property type="match status" value="1"/>
</dbReference>
<keyword evidence="8" id="KW-1185">Reference proteome</keyword>
<protein>
    <recommendedName>
        <fullName evidence="9">Pyridine nucleotide-disulfide oxidoreductase</fullName>
    </recommendedName>
</protein>
<dbReference type="SUPFAM" id="SSF55424">
    <property type="entry name" value="FAD/NAD-linked reductases, dimerisation (C-terminal) domain"/>
    <property type="match status" value="1"/>
</dbReference>
<sequence>MIIGSGLNSLVAGALLTRAGWGVCVLESSDRLGGAVQTAELTAPGYTHDVFSGFHVLFLLSDAYQRLKPELDARGLQYTFAPVQFKDNDFYRERGIQLVLGDAACGLDVDERVVTLLSGRQMAYENLLIATGVTAARLSIPGASLPGVHTLRNLEDAVRLRDDIGPGRVVVVVGGGFIGCEVAATATARGARVHVVERDGALMQRALGHQIGTILADYHRRAGVQIHLGVTIEKIHGEQRAAAVCLNTGAVVACDVVVVGVGSRTATSWVAAAGIEMSEGGIIIDEHCRTSDRHVYAAGDVAAMASLTSKRHVRIEHESNAQQQGAVAARNMLGQPTTYKSLPFVWSHQFGLDIWCLGETSAHNAVEIAGDVSNHRFVAVYRNANRITGVFGVNCGVPGQVRHLMRAGKSFSANELWSAAAQTG</sequence>
<accession>A0A1E3RT59</accession>
<comment type="cofactor">
    <cofactor evidence="1">
        <name>FAD</name>
        <dbReference type="ChEBI" id="CHEBI:57692"/>
    </cofactor>
</comment>
<dbReference type="SUPFAM" id="SSF51905">
    <property type="entry name" value="FAD/NAD(P)-binding domain"/>
    <property type="match status" value="1"/>
</dbReference>
<feature type="domain" description="Reductase C-terminal" evidence="6">
    <location>
        <begin position="345"/>
        <end position="417"/>
    </location>
</feature>
<evidence type="ECO:0000256" key="3">
    <source>
        <dbReference type="ARBA" id="ARBA00022827"/>
    </source>
</evidence>
<dbReference type="GO" id="GO:0016651">
    <property type="term" value="F:oxidoreductase activity, acting on NAD(P)H"/>
    <property type="evidence" value="ECO:0007669"/>
    <property type="project" value="TreeGrafter"/>
</dbReference>
<organism evidence="7 8">
    <name type="scientific">Mycolicibacterium holsaticum</name>
    <dbReference type="NCBI Taxonomy" id="152142"/>
    <lineage>
        <taxon>Bacteria</taxon>
        <taxon>Bacillati</taxon>
        <taxon>Actinomycetota</taxon>
        <taxon>Actinomycetes</taxon>
        <taxon>Mycobacteriales</taxon>
        <taxon>Mycobacteriaceae</taxon>
        <taxon>Mycolicibacterium</taxon>
    </lineage>
</organism>
<dbReference type="Proteomes" id="UP000094243">
    <property type="component" value="Unassembled WGS sequence"/>
</dbReference>
<dbReference type="EMBL" id="MIGZ01000082">
    <property type="protein sequence ID" value="ODQ93001.1"/>
    <property type="molecule type" value="Genomic_DNA"/>
</dbReference>
<keyword evidence="2" id="KW-0285">Flavoprotein</keyword>
<dbReference type="Gene3D" id="3.50.50.60">
    <property type="entry name" value="FAD/NAD(P)-binding domain"/>
    <property type="match status" value="3"/>
</dbReference>
<dbReference type="InterPro" id="IPR050446">
    <property type="entry name" value="FAD-oxidoreductase/Apoptosis"/>
</dbReference>
<keyword evidence="4" id="KW-0560">Oxidoreductase</keyword>
<proteinExistence type="predicted"/>
<dbReference type="OrthoDB" id="4213189at2"/>
<feature type="domain" description="FAD/NAD(P)-binding" evidence="5">
    <location>
        <begin position="1"/>
        <end position="325"/>
    </location>
</feature>
<evidence type="ECO:0000313" key="7">
    <source>
        <dbReference type="EMBL" id="ODQ93001.1"/>
    </source>
</evidence>
<evidence type="ECO:0000256" key="2">
    <source>
        <dbReference type="ARBA" id="ARBA00022630"/>
    </source>
</evidence>
<gene>
    <name evidence="7" type="ORF">BHQ17_14830</name>
</gene>
<name>A0A1E3RT59_9MYCO</name>
<evidence type="ECO:0000313" key="8">
    <source>
        <dbReference type="Proteomes" id="UP000094243"/>
    </source>
</evidence>
<comment type="caution">
    <text evidence="7">The sequence shown here is derived from an EMBL/GenBank/DDBJ whole genome shotgun (WGS) entry which is preliminary data.</text>
</comment>
<dbReference type="GO" id="GO:0005737">
    <property type="term" value="C:cytoplasm"/>
    <property type="evidence" value="ECO:0007669"/>
    <property type="project" value="TreeGrafter"/>
</dbReference>
<dbReference type="AlphaFoldDB" id="A0A1E3RT59"/>
<evidence type="ECO:0000259" key="5">
    <source>
        <dbReference type="Pfam" id="PF07992"/>
    </source>
</evidence>
<dbReference type="RefSeq" id="WP_069405931.1">
    <property type="nucleotide sequence ID" value="NZ_MIGZ01000082.1"/>
</dbReference>
<keyword evidence="3" id="KW-0274">FAD</keyword>
<dbReference type="Pfam" id="PF14759">
    <property type="entry name" value="Reductase_C"/>
    <property type="match status" value="1"/>
</dbReference>
<evidence type="ECO:0000259" key="6">
    <source>
        <dbReference type="Pfam" id="PF14759"/>
    </source>
</evidence>
<dbReference type="PANTHER" id="PTHR43557">
    <property type="entry name" value="APOPTOSIS-INDUCING FACTOR 1"/>
    <property type="match status" value="1"/>
</dbReference>
<dbReference type="InterPro" id="IPR016156">
    <property type="entry name" value="FAD/NAD-linked_Rdtase_dimer_sf"/>
</dbReference>
<evidence type="ECO:0000256" key="1">
    <source>
        <dbReference type="ARBA" id="ARBA00001974"/>
    </source>
</evidence>
<evidence type="ECO:0000256" key="4">
    <source>
        <dbReference type="ARBA" id="ARBA00023002"/>
    </source>
</evidence>
<dbReference type="Pfam" id="PF07992">
    <property type="entry name" value="Pyr_redox_2"/>
    <property type="match status" value="1"/>
</dbReference>
<evidence type="ECO:0008006" key="9">
    <source>
        <dbReference type="Google" id="ProtNLM"/>
    </source>
</evidence>
<reference evidence="8" key="1">
    <citation type="submission" date="2016-09" db="EMBL/GenBank/DDBJ databases">
        <authorList>
            <person name="Greninger A.L."/>
            <person name="Jerome K.R."/>
            <person name="Mcnair B."/>
            <person name="Wallis C."/>
            <person name="Fang F."/>
        </authorList>
    </citation>
    <scope>NUCLEOTIDE SEQUENCE [LARGE SCALE GENOMIC DNA]</scope>
    <source>
        <strain evidence="8">M7</strain>
    </source>
</reference>
<dbReference type="InterPro" id="IPR023753">
    <property type="entry name" value="FAD/NAD-binding_dom"/>
</dbReference>
<dbReference type="PRINTS" id="PR00411">
    <property type="entry name" value="PNDRDTASEI"/>
</dbReference>
<dbReference type="Gene3D" id="3.30.390.30">
    <property type="match status" value="1"/>
</dbReference>
<dbReference type="InterPro" id="IPR028202">
    <property type="entry name" value="Reductase_C"/>
</dbReference>
<dbReference type="InterPro" id="IPR036188">
    <property type="entry name" value="FAD/NAD-bd_sf"/>
</dbReference>